<protein>
    <submittedName>
        <fullName evidence="2">Uncharacterized protein</fullName>
    </submittedName>
</protein>
<dbReference type="RefSeq" id="WP_326089333.1">
    <property type="nucleotide sequence ID" value="NZ_JARLKZ010000014.1"/>
</dbReference>
<organism evidence="2 3">
    <name type="scientific">Paenibacillus dokdonensis</name>
    <dbReference type="NCBI Taxonomy" id="2567944"/>
    <lineage>
        <taxon>Bacteria</taxon>
        <taxon>Bacillati</taxon>
        <taxon>Bacillota</taxon>
        <taxon>Bacilli</taxon>
        <taxon>Bacillales</taxon>
        <taxon>Paenibacillaceae</taxon>
        <taxon>Paenibacillus</taxon>
    </lineage>
</organism>
<keyword evidence="1" id="KW-0812">Transmembrane</keyword>
<keyword evidence="3" id="KW-1185">Reference proteome</keyword>
<name>A0ABU6GQK7_9BACL</name>
<comment type="caution">
    <text evidence="2">The sequence shown here is derived from an EMBL/GenBank/DDBJ whole genome shotgun (WGS) entry which is preliminary data.</text>
</comment>
<evidence type="ECO:0000313" key="2">
    <source>
        <dbReference type="EMBL" id="MEC0241664.1"/>
    </source>
</evidence>
<proteinExistence type="predicted"/>
<evidence type="ECO:0000256" key="1">
    <source>
        <dbReference type="SAM" id="Phobius"/>
    </source>
</evidence>
<keyword evidence="1" id="KW-0472">Membrane</keyword>
<reference evidence="2 3" key="1">
    <citation type="submission" date="2023-03" db="EMBL/GenBank/DDBJ databases">
        <title>Bacillus Genome Sequencing.</title>
        <authorList>
            <person name="Dunlap C."/>
        </authorList>
    </citation>
    <scope>NUCLEOTIDE SEQUENCE [LARGE SCALE GENOMIC DNA]</scope>
    <source>
        <strain evidence="2 3">BD-525</strain>
    </source>
</reference>
<evidence type="ECO:0000313" key="3">
    <source>
        <dbReference type="Proteomes" id="UP001344632"/>
    </source>
</evidence>
<keyword evidence="1" id="KW-1133">Transmembrane helix</keyword>
<sequence length="123" mass="13898">MDKKHNPYMLLFYGLLIIVVIYLLNMNVQSPMKMQTGTYITGGSLDVRTSGTNMQSFPGQVDVKTDLNGGGVYLGGSRFAVIDSNMNSDTYGMILIYEYDEKTQKLNYLTTDNYVARMHQKTE</sequence>
<gene>
    <name evidence="2" type="ORF">P4H66_17745</name>
</gene>
<accession>A0ABU6GQK7</accession>
<dbReference type="EMBL" id="JARLKZ010000014">
    <property type="protein sequence ID" value="MEC0241664.1"/>
    <property type="molecule type" value="Genomic_DNA"/>
</dbReference>
<dbReference type="Proteomes" id="UP001344632">
    <property type="component" value="Unassembled WGS sequence"/>
</dbReference>
<feature type="transmembrane region" description="Helical" evidence="1">
    <location>
        <begin position="6"/>
        <end position="24"/>
    </location>
</feature>